<dbReference type="InterPro" id="IPR013783">
    <property type="entry name" value="Ig-like_fold"/>
</dbReference>
<dbReference type="Gene3D" id="2.60.40.10">
    <property type="entry name" value="Immunoglobulins"/>
    <property type="match status" value="1"/>
</dbReference>
<evidence type="ECO:0000313" key="1">
    <source>
        <dbReference type="EMBL" id="AAV44344.1"/>
    </source>
</evidence>
<protein>
    <submittedName>
        <fullName evidence="1">Uncharacterized protein</fullName>
    </submittedName>
</protein>
<dbReference type="EnsemblBacteria" id="AAV44344">
    <property type="protein sequence ID" value="AAV44344"/>
    <property type="gene ID" value="pNG3012"/>
</dbReference>
<sequence length="373" mass="40701">MEITVTDARLLKRLETEKARYWAGFDKAQLLVRFRAETTADSPVTHPKTRSIVAITGSSQYGGRTAETSLTTPVAGSWYSSTDDARPGIVSEGWLLFTVPETTSEAVISWSRTDESGASWTATLDAEDLPDLSIESVDAPESAPRYTDVTLTVTIENTGAGPGELDFRVDTRFLDSPVESTAQVPGDETIAHEIEVPYPSHADDEATYEISIPELSDPIETVSVKYTPPERQLGNTYTTPDGTSVTASDLRIIPSTITPKYGNSEEPPTGKQFAAAEVAFKTDSDGGYVPTNGNLYIEYDGEKYDYWEFNGSLERPDANLYEQDRLSGSRLSGGVSESGLIIAAVPEDATADELSVLWDGIVRDNREMVVRWV</sequence>
<geneLocation type="plasmid" evidence="1 2">
    <name>pNG300</name>
</geneLocation>
<dbReference type="Proteomes" id="UP000001169">
    <property type="component" value="Plasmid pNG300"/>
</dbReference>
<proteinExistence type="predicted"/>
<dbReference type="PATRIC" id="fig|272569.17.peg.89"/>
<dbReference type="HOGENOM" id="CLU_741034_0_0_2"/>
<accession>Q5V7Y3</accession>
<dbReference type="EMBL" id="AY596292">
    <property type="protein sequence ID" value="AAV44344.1"/>
    <property type="molecule type" value="Genomic_DNA"/>
</dbReference>
<evidence type="ECO:0000313" key="2">
    <source>
        <dbReference type="Proteomes" id="UP000001169"/>
    </source>
</evidence>
<name>Q5V7Y3_HALMA</name>
<dbReference type="RefSeq" id="WP_011222194.1">
    <property type="nucleotide sequence ID" value="NC_006391.1"/>
</dbReference>
<dbReference type="KEGG" id="hma:pNG3012"/>
<organism evidence="1 2">
    <name type="scientific">Haloarcula marismortui (strain ATCC 43049 / DSM 3752 / JCM 8966 / VKM B-1809)</name>
    <name type="common">Halobacterium marismortui</name>
    <dbReference type="NCBI Taxonomy" id="272569"/>
    <lineage>
        <taxon>Archaea</taxon>
        <taxon>Methanobacteriati</taxon>
        <taxon>Methanobacteriota</taxon>
        <taxon>Stenosarchaea group</taxon>
        <taxon>Halobacteria</taxon>
        <taxon>Halobacteriales</taxon>
        <taxon>Haloarculaceae</taxon>
        <taxon>Haloarcula</taxon>
    </lineage>
</organism>
<reference evidence="1 2" key="1">
    <citation type="journal article" date="2004" name="Genome Res.">
        <title>Genome sequence of Haloarcula marismortui: a halophilic archaeon from the Dead Sea.</title>
        <authorList>
            <person name="Baliga N.S."/>
            <person name="Bonneau R."/>
            <person name="Facciotti M.T."/>
            <person name="Pan M."/>
            <person name="Glusman G."/>
            <person name="Deutsch E.W."/>
            <person name="Shannon P."/>
            <person name="Chiu Y."/>
            <person name="Weng R.S."/>
            <person name="Gan R.R."/>
            <person name="Hung P."/>
            <person name="Date S.V."/>
            <person name="Marcotte E."/>
            <person name="Hood L."/>
            <person name="Ng W.V."/>
        </authorList>
    </citation>
    <scope>NUCLEOTIDE SEQUENCE [LARGE SCALE GENOMIC DNA]</scope>
    <source>
        <strain evidence="2">ATCC 43049 / DSM 3752 / JCM 8966 / VKM B-1809</strain>
        <plasmid evidence="2">Plasmid pNG300</plasmid>
    </source>
</reference>
<keyword evidence="1" id="KW-0614">Plasmid</keyword>
<dbReference type="GeneID" id="41340142"/>
<gene>
    <name evidence="1" type="ordered locus">pNG3012</name>
</gene>
<dbReference type="AlphaFoldDB" id="Q5V7Y3"/>
<keyword evidence="2" id="KW-1185">Reference proteome</keyword>